<evidence type="ECO:0000313" key="3">
    <source>
        <dbReference type="EMBL" id="RCS57500.1"/>
    </source>
</evidence>
<organism evidence="3 4">
    <name type="scientific">Parvibium lacunae</name>
    <dbReference type="NCBI Taxonomy" id="1888893"/>
    <lineage>
        <taxon>Bacteria</taxon>
        <taxon>Pseudomonadati</taxon>
        <taxon>Pseudomonadota</taxon>
        <taxon>Betaproteobacteria</taxon>
        <taxon>Burkholderiales</taxon>
        <taxon>Alcaligenaceae</taxon>
        <taxon>Parvibium</taxon>
    </lineage>
</organism>
<dbReference type="NCBIfam" id="TIGR00051">
    <property type="entry name" value="YbgC/FadM family acyl-CoA thioesterase"/>
    <property type="match status" value="1"/>
</dbReference>
<dbReference type="OrthoDB" id="9800856at2"/>
<reference evidence="3 4" key="1">
    <citation type="journal article" date="2018" name="Int. J. Syst. Evol. Microbiol.">
        <title>Parvibium lacunae gen. nov., sp. nov., a new member of the family Alcaligenaceae isolated from a freshwater pond.</title>
        <authorList>
            <person name="Chen W.M."/>
            <person name="Xie P.B."/>
            <person name="Hsu M.Y."/>
            <person name="Sheu S.Y."/>
        </authorList>
    </citation>
    <scope>NUCLEOTIDE SEQUENCE [LARGE SCALE GENOMIC DNA]</scope>
    <source>
        <strain evidence="3 4">KMB9</strain>
    </source>
</reference>
<name>A0A368L287_9BURK</name>
<proteinExistence type="inferred from homology"/>
<dbReference type="InterPro" id="IPR029069">
    <property type="entry name" value="HotDog_dom_sf"/>
</dbReference>
<dbReference type="Gene3D" id="3.10.129.10">
    <property type="entry name" value="Hotdog Thioesterase"/>
    <property type="match status" value="1"/>
</dbReference>
<keyword evidence="2" id="KW-0378">Hydrolase</keyword>
<protein>
    <submittedName>
        <fullName evidence="3">Acyl-CoA thioesterase</fullName>
    </submittedName>
</protein>
<comment type="similarity">
    <text evidence="1">Belongs to the 4-hydroxybenzoyl-CoA thioesterase family.</text>
</comment>
<dbReference type="GO" id="GO:0047617">
    <property type="term" value="F:fatty acyl-CoA hydrolase activity"/>
    <property type="evidence" value="ECO:0007669"/>
    <property type="project" value="TreeGrafter"/>
</dbReference>
<dbReference type="RefSeq" id="WP_114402981.1">
    <property type="nucleotide sequence ID" value="NZ_QPGB01000003.1"/>
</dbReference>
<evidence type="ECO:0000256" key="2">
    <source>
        <dbReference type="ARBA" id="ARBA00022801"/>
    </source>
</evidence>
<accession>A0A368L287</accession>
<dbReference type="InterPro" id="IPR006684">
    <property type="entry name" value="YbgC/YbaW"/>
</dbReference>
<dbReference type="PANTHER" id="PTHR31793">
    <property type="entry name" value="4-HYDROXYBENZOYL-COA THIOESTERASE FAMILY MEMBER"/>
    <property type="match status" value="1"/>
</dbReference>
<dbReference type="CDD" id="cd00586">
    <property type="entry name" value="4HBT"/>
    <property type="match status" value="1"/>
</dbReference>
<comment type="caution">
    <text evidence="3">The sequence shown here is derived from an EMBL/GenBank/DDBJ whole genome shotgun (WGS) entry which is preliminary data.</text>
</comment>
<gene>
    <name evidence="3" type="ORF">DU000_08610</name>
</gene>
<dbReference type="EMBL" id="QPGB01000003">
    <property type="protein sequence ID" value="RCS57500.1"/>
    <property type="molecule type" value="Genomic_DNA"/>
</dbReference>
<dbReference type="PANTHER" id="PTHR31793:SF27">
    <property type="entry name" value="NOVEL THIOESTERASE SUPERFAMILY DOMAIN AND SAPOSIN A-TYPE DOMAIN CONTAINING PROTEIN (0610012H03RIK)"/>
    <property type="match status" value="1"/>
</dbReference>
<dbReference type="SUPFAM" id="SSF54637">
    <property type="entry name" value="Thioesterase/thiol ester dehydrase-isomerase"/>
    <property type="match status" value="1"/>
</dbReference>
<sequence>MKFATTPALVTSTTELMVPFNDLDPLQIVWHGNYLRYCEIARADLLRKIDYDYPQMRDSGYAWPIIECQLKYVAPARYAQKLRIQTDLIEYEYRLRLSYKLFDADSNQLLTRAETIQVAIDFQTQEMQFSSPAILINKVKSWMNETTHG</sequence>
<dbReference type="Proteomes" id="UP000252357">
    <property type="component" value="Unassembled WGS sequence"/>
</dbReference>
<dbReference type="AlphaFoldDB" id="A0A368L287"/>
<dbReference type="PIRSF" id="PIRSF003230">
    <property type="entry name" value="YbgC"/>
    <property type="match status" value="1"/>
</dbReference>
<keyword evidence="4" id="KW-1185">Reference proteome</keyword>
<dbReference type="InterPro" id="IPR050563">
    <property type="entry name" value="4-hydroxybenzoyl-CoA_TE"/>
</dbReference>
<evidence type="ECO:0000256" key="1">
    <source>
        <dbReference type="ARBA" id="ARBA00005953"/>
    </source>
</evidence>
<dbReference type="Pfam" id="PF13279">
    <property type="entry name" value="4HBT_2"/>
    <property type="match status" value="1"/>
</dbReference>
<evidence type="ECO:0000313" key="4">
    <source>
        <dbReference type="Proteomes" id="UP000252357"/>
    </source>
</evidence>